<dbReference type="EMBL" id="BAUW01000040">
    <property type="protein sequence ID" value="GAE46278.1"/>
    <property type="molecule type" value="Genomic_DNA"/>
</dbReference>
<proteinExistence type="predicted"/>
<reference evidence="1 2" key="1">
    <citation type="submission" date="2013-12" db="EMBL/GenBank/DDBJ databases">
        <title>NBRP : Genome information of microbial organism related human and environment.</title>
        <authorList>
            <person name="Hattori M."/>
            <person name="Oshima K."/>
            <person name="Inaba H."/>
            <person name="Suda W."/>
            <person name="Sakamoto M."/>
            <person name="Iino T."/>
            <person name="Kitahara M."/>
            <person name="Oshida Y."/>
            <person name="Iida T."/>
            <person name="Kudo T."/>
            <person name="Itoh T."/>
            <person name="Ahmed I."/>
            <person name="Ohkuma M."/>
        </authorList>
    </citation>
    <scope>NUCLEOTIDE SEQUENCE [LARGE SCALE GENOMIC DNA]</scope>
    <source>
        <strain evidence="1 2">JCM 21738</strain>
    </source>
</reference>
<evidence type="ECO:0000313" key="2">
    <source>
        <dbReference type="Proteomes" id="UP000018949"/>
    </source>
</evidence>
<keyword evidence="2" id="KW-1185">Reference proteome</keyword>
<evidence type="ECO:0000313" key="1">
    <source>
        <dbReference type="EMBL" id="GAE46278.1"/>
    </source>
</evidence>
<gene>
    <name evidence="1" type="ORF">JCM21738_3167</name>
</gene>
<protein>
    <submittedName>
        <fullName evidence="1">Uncharacterized protein</fullName>
    </submittedName>
</protein>
<accession>W4RQW8</accession>
<dbReference type="Proteomes" id="UP000018949">
    <property type="component" value="Unassembled WGS sequence"/>
</dbReference>
<comment type="caution">
    <text evidence="1">The sequence shown here is derived from an EMBL/GenBank/DDBJ whole genome shotgun (WGS) entry which is preliminary data.</text>
</comment>
<organism evidence="1 2">
    <name type="scientific">Mesobacillus boroniphilus JCM 21738</name>
    <dbReference type="NCBI Taxonomy" id="1294265"/>
    <lineage>
        <taxon>Bacteria</taxon>
        <taxon>Bacillati</taxon>
        <taxon>Bacillota</taxon>
        <taxon>Bacilli</taxon>
        <taxon>Bacillales</taxon>
        <taxon>Bacillaceae</taxon>
        <taxon>Mesobacillus</taxon>
    </lineage>
</organism>
<sequence length="60" mass="7394">MSVYADIIFFYDFFATWGDNLHDFFIFTSEIKEMILFEYKKRVEVPHVRMTVYLLKNLYP</sequence>
<dbReference type="AlphaFoldDB" id="W4RQW8"/>
<name>W4RQW8_9BACI</name>